<feature type="domain" description="Partial AB-hydrolase lipase" evidence="1">
    <location>
        <begin position="85"/>
        <end position="142"/>
    </location>
</feature>
<reference evidence="2 3" key="1">
    <citation type="submission" date="2021-02" db="EMBL/GenBank/DDBJ databases">
        <title>Plant Genome Project.</title>
        <authorList>
            <person name="Zhang R.-G."/>
        </authorList>
    </citation>
    <scope>NUCLEOTIDE SEQUENCE [LARGE SCALE GENOMIC DNA]</scope>
    <source>
        <tissue evidence="2">Leaves</tissue>
    </source>
</reference>
<dbReference type="Proteomes" id="UP000827721">
    <property type="component" value="Unassembled WGS sequence"/>
</dbReference>
<dbReference type="EMBL" id="JAFEMO010000001">
    <property type="protein sequence ID" value="KAH7576680.1"/>
    <property type="molecule type" value="Genomic_DNA"/>
</dbReference>
<feature type="domain" description="Partial AB-hydrolase lipase" evidence="1">
    <location>
        <begin position="461"/>
        <end position="517"/>
    </location>
</feature>
<dbReference type="SUPFAM" id="SSF53474">
    <property type="entry name" value="alpha/beta-Hydrolases"/>
    <property type="match status" value="2"/>
</dbReference>
<proteinExistence type="predicted"/>
<evidence type="ECO:0000259" key="1">
    <source>
        <dbReference type="Pfam" id="PF04083"/>
    </source>
</evidence>
<evidence type="ECO:0000313" key="2">
    <source>
        <dbReference type="EMBL" id="KAH7576680.1"/>
    </source>
</evidence>
<dbReference type="PANTHER" id="PTHR11005">
    <property type="entry name" value="LYSOSOMAL ACID LIPASE-RELATED"/>
    <property type="match status" value="1"/>
</dbReference>
<dbReference type="InterPro" id="IPR029058">
    <property type="entry name" value="AB_hydrolase_fold"/>
</dbReference>
<protein>
    <recommendedName>
        <fullName evidence="1">Partial AB-hydrolase lipase domain-containing protein</fullName>
    </recommendedName>
</protein>
<name>A0ABQ8IJ42_9ROSI</name>
<dbReference type="Gene3D" id="3.40.50.1820">
    <property type="entry name" value="alpha/beta hydrolase"/>
    <property type="match status" value="2"/>
</dbReference>
<dbReference type="Pfam" id="PF04083">
    <property type="entry name" value="Abhydro_lipase"/>
    <property type="match status" value="2"/>
</dbReference>
<comment type="caution">
    <text evidence="2">The sequence shown here is derived from an EMBL/GenBank/DDBJ whole genome shotgun (WGS) entry which is preliminary data.</text>
</comment>
<evidence type="ECO:0000313" key="3">
    <source>
        <dbReference type="Proteomes" id="UP000827721"/>
    </source>
</evidence>
<dbReference type="InterPro" id="IPR006693">
    <property type="entry name" value="AB_hydrolase_lipase"/>
</dbReference>
<keyword evidence="3" id="KW-1185">Reference proteome</keyword>
<accession>A0ABQ8IJ42</accession>
<sequence>MVLCIYKVLFSYWLSTTINLPQHLRVVGAGRILTLHARMTVTLTSILLVILFSGSAVASNQLFPHTVQDGIAALSDAAFDGICMTLVKTQGYACEEHTVTTQDGYILSMQRIPVGRSGGAPGKRPPVLLQHGLLSDGATWLLLPPDQALAFVLADNGFDVWLANTRGTKYSCGHTSLSANDSGYWGWSWDELVTYELPAMFQYVYKKTGQKVHYVGHSQGTLIALAALTKDKTLLNMWRSASLLAPLAYAGKITSQVTRAAAENIIANVPYWLEVQEFNPFGKAAFQLFVDVCKQPGVDCSDFLSAVAGHNCCLNPSSSAAMLGHEESTSTMNMIHLSQMVTKGTLAMYDYNDENKNRKYYGQPTPPAYNLENIPNDFPLYLFHGGADAVCDVENVQLLLHGLKYQNRNNLWVKYIYQYAHVDFVIAVGTRTKLTSFSVTAGEEAKAALSPAGSDGICGSMVETQSYACEEHTVTTQDGYILSIQRIPSGRSGETSGDRPPVLLQHGLLMDAITWLLLPPEQSLAFLLADNGYDVWLASTRGTKYSRGHVSLGPDDSVYWNWSWDELVAYDLPATFQYVHDQTGQQLHYVGHSLGTLIALASFSKDQLVNWLRSAALLSPIAYLGQMTSPLARNAADSFLAELLYWSGLREFYPRGEAVIKLLKSICKKPGVDCTNLLTSFTGQNCCLNSSIVDVFLDHEPQATATKTMIHIAQMIRDGTIAMYDYDDEEENKKHYGQSKPPVYNMTNIPNDLPLFLAYGGADALSDVNDMKLLIDSLKDHEGDKLVTLYRDDYAHADYVMAENAKQVVYDPLMAFFKIQ</sequence>
<gene>
    <name evidence="2" type="ORF">JRO89_XS01G0130400</name>
</gene>
<organism evidence="2 3">
    <name type="scientific">Xanthoceras sorbifolium</name>
    <dbReference type="NCBI Taxonomy" id="99658"/>
    <lineage>
        <taxon>Eukaryota</taxon>
        <taxon>Viridiplantae</taxon>
        <taxon>Streptophyta</taxon>
        <taxon>Embryophyta</taxon>
        <taxon>Tracheophyta</taxon>
        <taxon>Spermatophyta</taxon>
        <taxon>Magnoliopsida</taxon>
        <taxon>eudicotyledons</taxon>
        <taxon>Gunneridae</taxon>
        <taxon>Pentapetalae</taxon>
        <taxon>rosids</taxon>
        <taxon>malvids</taxon>
        <taxon>Sapindales</taxon>
        <taxon>Sapindaceae</taxon>
        <taxon>Xanthoceroideae</taxon>
        <taxon>Xanthoceras</taxon>
    </lineage>
</organism>